<evidence type="ECO:0000256" key="2">
    <source>
        <dbReference type="SAM" id="Phobius"/>
    </source>
</evidence>
<proteinExistence type="predicted"/>
<dbReference type="EMBL" id="BAABGA010000064">
    <property type="protein sequence ID" value="GAA4462825.1"/>
    <property type="molecule type" value="Genomic_DNA"/>
</dbReference>
<protein>
    <submittedName>
        <fullName evidence="3">Uncharacterized protein</fullName>
    </submittedName>
</protein>
<feature type="transmembrane region" description="Helical" evidence="2">
    <location>
        <begin position="183"/>
        <end position="207"/>
    </location>
</feature>
<sequence length="218" mass="23700">MVITVGPMVAMAVDDVAEKVESSLAESKSSTEPKPDAASAIDAALATDTASELSVAPLDQFSYPEDRPAWLNDLPKLDGDLQSWVVVSSPAESREESEEERKRLQRAALIHYVQGQTDGDTSNEYLSVTDEWIENNLITDRYTGEVKQGDTILYENAAKLSFDKAIQSEIALAWKRVQVRDRLAATGVLVAGGLCCLVFSSFLTGLIGRRFSSAADPQ</sequence>
<keyword evidence="4" id="KW-1185">Reference proteome</keyword>
<evidence type="ECO:0000313" key="3">
    <source>
        <dbReference type="EMBL" id="GAA4462825.1"/>
    </source>
</evidence>
<comment type="caution">
    <text evidence="3">The sequence shown here is derived from an EMBL/GenBank/DDBJ whole genome shotgun (WGS) entry which is preliminary data.</text>
</comment>
<keyword evidence="2" id="KW-0812">Transmembrane</keyword>
<gene>
    <name evidence="3" type="ORF">GCM10023156_47190</name>
</gene>
<reference evidence="4" key="1">
    <citation type="journal article" date="2019" name="Int. J. Syst. Evol. Microbiol.">
        <title>The Global Catalogue of Microorganisms (GCM) 10K type strain sequencing project: providing services to taxonomists for standard genome sequencing and annotation.</title>
        <authorList>
            <consortium name="The Broad Institute Genomics Platform"/>
            <consortium name="The Broad Institute Genome Sequencing Center for Infectious Disease"/>
            <person name="Wu L."/>
            <person name="Ma J."/>
        </authorList>
    </citation>
    <scope>NUCLEOTIDE SEQUENCE [LARGE SCALE GENOMIC DNA]</scope>
    <source>
        <strain evidence="4">JCM 17759</strain>
    </source>
</reference>
<evidence type="ECO:0000313" key="4">
    <source>
        <dbReference type="Proteomes" id="UP001500840"/>
    </source>
</evidence>
<organism evidence="3 4">
    <name type="scientific">Novipirellula rosea</name>
    <dbReference type="NCBI Taxonomy" id="1031540"/>
    <lineage>
        <taxon>Bacteria</taxon>
        <taxon>Pseudomonadati</taxon>
        <taxon>Planctomycetota</taxon>
        <taxon>Planctomycetia</taxon>
        <taxon>Pirellulales</taxon>
        <taxon>Pirellulaceae</taxon>
        <taxon>Novipirellula</taxon>
    </lineage>
</organism>
<dbReference type="Proteomes" id="UP001500840">
    <property type="component" value="Unassembled WGS sequence"/>
</dbReference>
<name>A0ABP8N7V5_9BACT</name>
<evidence type="ECO:0000256" key="1">
    <source>
        <dbReference type="SAM" id="MobiDB-lite"/>
    </source>
</evidence>
<accession>A0ABP8N7V5</accession>
<keyword evidence="2" id="KW-1133">Transmembrane helix</keyword>
<feature type="region of interest" description="Disordered" evidence="1">
    <location>
        <begin position="19"/>
        <end position="43"/>
    </location>
</feature>
<keyword evidence="2" id="KW-0472">Membrane</keyword>